<feature type="domain" description="Gla" evidence="4">
    <location>
        <begin position="65"/>
        <end position="111"/>
    </location>
</feature>
<keyword evidence="6" id="KW-1185">Reference proteome</keyword>
<dbReference type="PROSITE" id="PS00011">
    <property type="entry name" value="GLA_1"/>
    <property type="match status" value="1"/>
</dbReference>
<evidence type="ECO:0000313" key="5">
    <source>
        <dbReference type="EMBL" id="KAK6473011.1"/>
    </source>
</evidence>
<dbReference type="PANTHER" id="PTHR24278:SF38">
    <property type="entry name" value="TRANSMEMBRANE GAMMA-CARBOXYGLUTAMIC ACID PROTEIN 4"/>
    <property type="match status" value="1"/>
</dbReference>
<sequence>MYCLLFHERCPEMALRLLVMCQLIACGFSRCTGKLLKLESNKHISDNVFMNEDEASKFLGRHLLLNHFDLELITPGDLERECYEEVCNYEEAREVFENVDKTSAFWLQYTADGYAKPDDQQPRRIDVTALLTGLVAAGVCLVFIGILSWYCCQKVCKGHRQSGSSVGRVRRSNACLIVRRLEEVSLTPVHPATDGPGLPSYAQAIAKSGQYDAPPPPYPGSPTGTMQR</sequence>
<dbReference type="Pfam" id="PF00594">
    <property type="entry name" value="Gla"/>
    <property type="match status" value="1"/>
</dbReference>
<keyword evidence="3" id="KW-0812">Transmembrane</keyword>
<dbReference type="EMBL" id="JAHFZB010000028">
    <property type="protein sequence ID" value="KAK6473011.1"/>
    <property type="molecule type" value="Genomic_DNA"/>
</dbReference>
<protein>
    <submittedName>
        <fullName evidence="5">Transmembrane gamma-carboxyglutamic acid protein 4-like</fullName>
    </submittedName>
</protein>
<evidence type="ECO:0000256" key="3">
    <source>
        <dbReference type="SAM" id="Phobius"/>
    </source>
</evidence>
<dbReference type="InterPro" id="IPR035972">
    <property type="entry name" value="GLA-like_dom_SF"/>
</dbReference>
<comment type="caution">
    <text evidence="5">The sequence shown here is derived from an EMBL/GenBank/DDBJ whole genome shotgun (WGS) entry which is preliminary data.</text>
</comment>
<reference evidence="5 6" key="1">
    <citation type="submission" date="2021-05" db="EMBL/GenBank/DDBJ databases">
        <authorList>
            <person name="Zahm M."/>
            <person name="Klopp C."/>
            <person name="Cabau C."/>
            <person name="Kuhl H."/>
            <person name="Suciu R."/>
            <person name="Ciorpac M."/>
            <person name="Holostenco D."/>
            <person name="Gessner J."/>
            <person name="Wuertz S."/>
            <person name="Hohne C."/>
            <person name="Stock M."/>
            <person name="Gislard M."/>
            <person name="Lluch J."/>
            <person name="Milhes M."/>
            <person name="Lampietro C."/>
            <person name="Lopez Roques C."/>
            <person name="Donnadieu C."/>
            <person name="Du K."/>
            <person name="Schartl M."/>
            <person name="Guiguen Y."/>
        </authorList>
    </citation>
    <scope>NUCLEOTIDE SEQUENCE [LARGE SCALE GENOMIC DNA]</scope>
    <source>
        <strain evidence="5">Hh-F2</strain>
        <tissue evidence="5">Blood</tissue>
    </source>
</reference>
<keyword evidence="3" id="KW-1133">Transmembrane helix</keyword>
<feature type="region of interest" description="Disordered" evidence="2">
    <location>
        <begin position="206"/>
        <end position="228"/>
    </location>
</feature>
<proteinExistence type="predicted"/>
<feature type="transmembrane region" description="Helical" evidence="3">
    <location>
        <begin position="129"/>
        <end position="150"/>
    </location>
</feature>
<dbReference type="Gene3D" id="4.10.740.10">
    <property type="entry name" value="Coagulation Factor IX"/>
    <property type="match status" value="1"/>
</dbReference>
<dbReference type="InterPro" id="IPR000294">
    <property type="entry name" value="GLA_domain"/>
</dbReference>
<keyword evidence="3" id="KW-0472">Membrane</keyword>
<dbReference type="Proteomes" id="UP001369086">
    <property type="component" value="Unassembled WGS sequence"/>
</dbReference>
<gene>
    <name evidence="5" type="ORF">HHUSO_G27660</name>
</gene>
<evidence type="ECO:0000256" key="2">
    <source>
        <dbReference type="SAM" id="MobiDB-lite"/>
    </source>
</evidence>
<organism evidence="5 6">
    <name type="scientific">Huso huso</name>
    <name type="common">Beluga</name>
    <name type="synonym">Acipenser huso</name>
    <dbReference type="NCBI Taxonomy" id="61971"/>
    <lineage>
        <taxon>Eukaryota</taxon>
        <taxon>Metazoa</taxon>
        <taxon>Chordata</taxon>
        <taxon>Craniata</taxon>
        <taxon>Vertebrata</taxon>
        <taxon>Euteleostomi</taxon>
        <taxon>Actinopterygii</taxon>
        <taxon>Chondrostei</taxon>
        <taxon>Acipenseriformes</taxon>
        <taxon>Acipenseridae</taxon>
        <taxon>Huso</taxon>
    </lineage>
</organism>
<dbReference type="PANTHER" id="PTHR24278">
    <property type="entry name" value="COAGULATION FACTOR"/>
    <property type="match status" value="1"/>
</dbReference>
<name>A0ABR0YKV4_HUSHU</name>
<dbReference type="InterPro" id="IPR050442">
    <property type="entry name" value="Peptidase_S1_coag_factors"/>
</dbReference>
<dbReference type="PRINTS" id="PR00001">
    <property type="entry name" value="GLABLOOD"/>
</dbReference>
<dbReference type="PROSITE" id="PS50998">
    <property type="entry name" value="GLA_2"/>
    <property type="match status" value="1"/>
</dbReference>
<evidence type="ECO:0000256" key="1">
    <source>
        <dbReference type="ARBA" id="ARBA00023157"/>
    </source>
</evidence>
<evidence type="ECO:0000259" key="4">
    <source>
        <dbReference type="PROSITE" id="PS50998"/>
    </source>
</evidence>
<dbReference type="SMART" id="SM00069">
    <property type="entry name" value="GLA"/>
    <property type="match status" value="1"/>
</dbReference>
<dbReference type="SUPFAM" id="SSF57630">
    <property type="entry name" value="GLA-domain"/>
    <property type="match status" value="1"/>
</dbReference>
<keyword evidence="1" id="KW-1015">Disulfide bond</keyword>
<accession>A0ABR0YKV4</accession>
<evidence type="ECO:0000313" key="6">
    <source>
        <dbReference type="Proteomes" id="UP001369086"/>
    </source>
</evidence>
<dbReference type="InterPro" id="IPR017857">
    <property type="entry name" value="Coagulation_fac-like_Gla_dom"/>
</dbReference>